<protein>
    <submittedName>
        <fullName evidence="3">Putative HTH-type transcriptional regulator YpoP</fullName>
    </submittedName>
</protein>
<keyword evidence="4" id="KW-1185">Reference proteome</keyword>
<evidence type="ECO:0000256" key="1">
    <source>
        <dbReference type="ARBA" id="ARBA00023125"/>
    </source>
</evidence>
<dbReference type="Pfam" id="PF01047">
    <property type="entry name" value="MarR"/>
    <property type="match status" value="1"/>
</dbReference>
<organism evidence="3 4">
    <name type="scientific">Polycladomyces abyssicola</name>
    <dbReference type="NCBI Taxonomy" id="1125966"/>
    <lineage>
        <taxon>Bacteria</taxon>
        <taxon>Bacillati</taxon>
        <taxon>Bacillota</taxon>
        <taxon>Bacilli</taxon>
        <taxon>Bacillales</taxon>
        <taxon>Thermoactinomycetaceae</taxon>
        <taxon>Polycladomyces</taxon>
    </lineage>
</organism>
<dbReference type="SUPFAM" id="SSF46785">
    <property type="entry name" value="Winged helix' DNA-binding domain"/>
    <property type="match status" value="1"/>
</dbReference>
<dbReference type="SMART" id="SM00347">
    <property type="entry name" value="HTH_MARR"/>
    <property type="match status" value="1"/>
</dbReference>
<gene>
    <name evidence="3" type="primary">ypoP</name>
    <name evidence="3" type="ORF">JIR001_08970</name>
</gene>
<dbReference type="GO" id="GO:0003677">
    <property type="term" value="F:DNA binding"/>
    <property type="evidence" value="ECO:0007669"/>
    <property type="project" value="UniProtKB-KW"/>
</dbReference>
<evidence type="ECO:0000259" key="2">
    <source>
        <dbReference type="PROSITE" id="PS50995"/>
    </source>
</evidence>
<keyword evidence="1" id="KW-0238">DNA-binding</keyword>
<evidence type="ECO:0000313" key="4">
    <source>
        <dbReference type="Proteomes" id="UP000677436"/>
    </source>
</evidence>
<name>A0A8D5UF11_9BACL</name>
<dbReference type="PRINTS" id="PR00598">
    <property type="entry name" value="HTHMARR"/>
</dbReference>
<dbReference type="Proteomes" id="UP000677436">
    <property type="component" value="Chromosome"/>
</dbReference>
<dbReference type="Gene3D" id="1.10.10.10">
    <property type="entry name" value="Winged helix-like DNA-binding domain superfamily/Winged helix DNA-binding domain"/>
    <property type="match status" value="1"/>
</dbReference>
<dbReference type="GO" id="GO:0006950">
    <property type="term" value="P:response to stress"/>
    <property type="evidence" value="ECO:0007669"/>
    <property type="project" value="TreeGrafter"/>
</dbReference>
<dbReference type="PANTHER" id="PTHR33164">
    <property type="entry name" value="TRANSCRIPTIONAL REGULATOR, MARR FAMILY"/>
    <property type="match status" value="1"/>
</dbReference>
<dbReference type="GO" id="GO:0003700">
    <property type="term" value="F:DNA-binding transcription factor activity"/>
    <property type="evidence" value="ECO:0007669"/>
    <property type="project" value="InterPro"/>
</dbReference>
<dbReference type="PROSITE" id="PS50995">
    <property type="entry name" value="HTH_MARR_2"/>
    <property type="match status" value="1"/>
</dbReference>
<dbReference type="KEGG" id="pabs:JIR001_08970"/>
<dbReference type="EMBL" id="AP024601">
    <property type="protein sequence ID" value="BCU81114.1"/>
    <property type="molecule type" value="Genomic_DNA"/>
</dbReference>
<evidence type="ECO:0000313" key="3">
    <source>
        <dbReference type="EMBL" id="BCU81114.1"/>
    </source>
</evidence>
<dbReference type="InterPro" id="IPR036390">
    <property type="entry name" value="WH_DNA-bd_sf"/>
</dbReference>
<dbReference type="InterPro" id="IPR039422">
    <property type="entry name" value="MarR/SlyA-like"/>
</dbReference>
<dbReference type="RefSeq" id="WP_212774397.1">
    <property type="nucleotide sequence ID" value="NZ_AP024601.1"/>
</dbReference>
<accession>A0A8D5UF11</accession>
<reference evidence="3" key="1">
    <citation type="journal article" date="2013" name="Int. J. Syst. Evol. Microbiol.">
        <title>Polycladomyces abyssicola gen. nov., sp. nov., a thermophilic filamentous bacterium isolated from hemipelagic sediment.</title>
        <authorList>
            <person name="Tsubouchi T."/>
            <person name="Shimane Y."/>
            <person name="Mori K."/>
            <person name="Usui K."/>
            <person name="Hiraki T."/>
            <person name="Tame A."/>
            <person name="Uematsu K."/>
            <person name="Maruyama T."/>
            <person name="Hatada Y."/>
        </authorList>
    </citation>
    <scope>NUCLEOTIDE SEQUENCE</scope>
    <source>
        <strain evidence="3">JIR-001</strain>
    </source>
</reference>
<reference evidence="3" key="2">
    <citation type="journal article" date="2021" name="Microbiol. Resour. Announc.">
        <title>Complete Genome Sequence of Polycladomyces abyssicola JIR-001T, Isolated from Hemipelagic Sediment in Deep Seawater.</title>
        <authorList>
            <person name="Tsubouchi T."/>
            <person name="Kaneko Y."/>
        </authorList>
    </citation>
    <scope>NUCLEOTIDE SEQUENCE</scope>
    <source>
        <strain evidence="3">JIR-001</strain>
    </source>
</reference>
<dbReference type="AlphaFoldDB" id="A0A8D5UF11"/>
<feature type="domain" description="HTH marR-type" evidence="2">
    <location>
        <begin position="4"/>
        <end position="138"/>
    </location>
</feature>
<dbReference type="InterPro" id="IPR000835">
    <property type="entry name" value="HTH_MarR-typ"/>
</dbReference>
<proteinExistence type="predicted"/>
<sequence>MSTRQELLHELEISLRTLIRKLRKELQSVLGETISIGDFFVLKQLREKGPQTVSELAQELEVSASHITNVTDRLVNKGWVERQRSRRDKRVVELRITNEGETTIRELEEKKRAYFQHRFESLTTEEIETMTRLFQKLI</sequence>
<dbReference type="PANTHER" id="PTHR33164:SF67">
    <property type="entry name" value="TRANSCRIPTIONAL REGULATOR, MARR FAMILY"/>
    <property type="match status" value="1"/>
</dbReference>
<dbReference type="InterPro" id="IPR036388">
    <property type="entry name" value="WH-like_DNA-bd_sf"/>
</dbReference>